<accession>A0A9N9AAH9</accession>
<name>A0A9N9AAH9_9GLOM</name>
<organism evidence="2 3">
    <name type="scientific">Cetraspora pellucida</name>
    <dbReference type="NCBI Taxonomy" id="1433469"/>
    <lineage>
        <taxon>Eukaryota</taxon>
        <taxon>Fungi</taxon>
        <taxon>Fungi incertae sedis</taxon>
        <taxon>Mucoromycota</taxon>
        <taxon>Glomeromycotina</taxon>
        <taxon>Glomeromycetes</taxon>
        <taxon>Diversisporales</taxon>
        <taxon>Gigasporaceae</taxon>
        <taxon>Cetraspora</taxon>
    </lineage>
</organism>
<dbReference type="SMART" id="SM00213">
    <property type="entry name" value="UBQ"/>
    <property type="match status" value="1"/>
</dbReference>
<evidence type="ECO:0000313" key="3">
    <source>
        <dbReference type="Proteomes" id="UP000789759"/>
    </source>
</evidence>
<keyword evidence="3" id="KW-1185">Reference proteome</keyword>
<dbReference type="Gene3D" id="3.10.20.90">
    <property type="entry name" value="Phosphatidylinositol 3-kinase Catalytic Subunit, Chain A, domain 1"/>
    <property type="match status" value="1"/>
</dbReference>
<dbReference type="InterPro" id="IPR029071">
    <property type="entry name" value="Ubiquitin-like_domsf"/>
</dbReference>
<evidence type="ECO:0000259" key="1">
    <source>
        <dbReference type="PROSITE" id="PS50053"/>
    </source>
</evidence>
<protein>
    <submittedName>
        <fullName evidence="2">17745_t:CDS:1</fullName>
    </submittedName>
</protein>
<dbReference type="AlphaFoldDB" id="A0A9N9AAH9"/>
<dbReference type="EMBL" id="CAJVQA010001668">
    <property type="protein sequence ID" value="CAG8521898.1"/>
    <property type="molecule type" value="Genomic_DNA"/>
</dbReference>
<sequence>MGHSSELLESLLLKVIAGMGGLEVRADFADVGDFLLEFTGLYQMDDSWVYVNRPGELCNEGTLEDYGFQKEGVMFLSLYMNIFVVMLDGKTIPFRVSECDTVKSVKQKIHDREGIPVHEQRLAYTTKELVDNEKKLADYNVQDNGTMYLALRLSGGC</sequence>
<dbReference type="InterPro" id="IPR019956">
    <property type="entry name" value="Ubiquitin_dom"/>
</dbReference>
<dbReference type="Pfam" id="PF00240">
    <property type="entry name" value="ubiquitin"/>
    <property type="match status" value="1"/>
</dbReference>
<dbReference type="InterPro" id="IPR000626">
    <property type="entry name" value="Ubiquitin-like_dom"/>
</dbReference>
<reference evidence="2" key="1">
    <citation type="submission" date="2021-06" db="EMBL/GenBank/DDBJ databases">
        <authorList>
            <person name="Kallberg Y."/>
            <person name="Tangrot J."/>
            <person name="Rosling A."/>
        </authorList>
    </citation>
    <scope>NUCLEOTIDE SEQUENCE</scope>
    <source>
        <strain evidence="2">FL966</strain>
    </source>
</reference>
<proteinExistence type="predicted"/>
<dbReference type="InterPro" id="IPR050158">
    <property type="entry name" value="Ubiquitin_ubiquitin-like"/>
</dbReference>
<dbReference type="OrthoDB" id="428577at2759"/>
<dbReference type="PRINTS" id="PR00348">
    <property type="entry name" value="UBIQUITIN"/>
</dbReference>
<dbReference type="PROSITE" id="PS50053">
    <property type="entry name" value="UBIQUITIN_2"/>
    <property type="match status" value="1"/>
</dbReference>
<dbReference type="SUPFAM" id="SSF54236">
    <property type="entry name" value="Ubiquitin-like"/>
    <property type="match status" value="1"/>
</dbReference>
<gene>
    <name evidence="2" type="ORF">CPELLU_LOCUS3426</name>
</gene>
<comment type="caution">
    <text evidence="2">The sequence shown here is derived from an EMBL/GenBank/DDBJ whole genome shotgun (WGS) entry which is preliminary data.</text>
</comment>
<dbReference type="PANTHER" id="PTHR10666">
    <property type="entry name" value="UBIQUITIN"/>
    <property type="match status" value="1"/>
</dbReference>
<feature type="domain" description="Ubiquitin-like" evidence="1">
    <location>
        <begin position="80"/>
        <end position="156"/>
    </location>
</feature>
<dbReference type="Proteomes" id="UP000789759">
    <property type="component" value="Unassembled WGS sequence"/>
</dbReference>
<evidence type="ECO:0000313" key="2">
    <source>
        <dbReference type="EMBL" id="CAG8521898.1"/>
    </source>
</evidence>